<gene>
    <name evidence="3" type="ORF">ACFOOQ_03625</name>
</gene>
<dbReference type="Gene3D" id="2.60.40.2190">
    <property type="match status" value="1"/>
</dbReference>
<feature type="chain" id="PRO_5045652371" evidence="1">
    <location>
        <begin position="37"/>
        <end position="457"/>
    </location>
</feature>
<dbReference type="EMBL" id="JBHRYJ010000001">
    <property type="protein sequence ID" value="MFC3674618.1"/>
    <property type="molecule type" value="Genomic_DNA"/>
</dbReference>
<keyword evidence="4" id="KW-1185">Reference proteome</keyword>
<dbReference type="InterPro" id="IPR040664">
    <property type="entry name" value="AFL_C"/>
</dbReference>
<comment type="caution">
    <text evidence="3">The sequence shown here is derived from an EMBL/GenBank/DDBJ whole genome shotgun (WGS) entry which is preliminary data.</text>
</comment>
<dbReference type="Gene3D" id="3.40.50.1820">
    <property type="entry name" value="alpha/beta hydrolase"/>
    <property type="match status" value="1"/>
</dbReference>
<dbReference type="GO" id="GO:0016787">
    <property type="term" value="F:hydrolase activity"/>
    <property type="evidence" value="ECO:0007669"/>
    <property type="project" value="UniProtKB-KW"/>
</dbReference>
<dbReference type="InterPro" id="IPR006311">
    <property type="entry name" value="TAT_signal"/>
</dbReference>
<proteinExistence type="predicted"/>
<dbReference type="SUPFAM" id="SSF53474">
    <property type="entry name" value="alpha/beta-Hydrolases"/>
    <property type="match status" value="1"/>
</dbReference>
<organism evidence="3 4">
    <name type="scientific">Ferrovibrio xuzhouensis</name>
    <dbReference type="NCBI Taxonomy" id="1576914"/>
    <lineage>
        <taxon>Bacteria</taxon>
        <taxon>Pseudomonadati</taxon>
        <taxon>Pseudomonadota</taxon>
        <taxon>Alphaproteobacteria</taxon>
        <taxon>Rhodospirillales</taxon>
        <taxon>Rhodospirillaceae</taxon>
        <taxon>Ferrovibrio</taxon>
    </lineage>
</organism>
<feature type="domain" description="AFL C-terminal" evidence="2">
    <location>
        <begin position="277"/>
        <end position="369"/>
    </location>
</feature>
<keyword evidence="3" id="KW-0378">Hydrolase</keyword>
<sequence>MLRPNRRSFLLGSASAGLGVLALGPLAGCASGPASPADLAAVPPVVFVHGNGDTAALWHTTFWRWESNGFARNRLFAVDFPYPLSRSVDATPQRLRSSTEEQREQLEQIVAEVMRRTGAPKVALVGSSRGGNAIRNYIKNGGGAAKVSHAVLCGTPNHGVIVSDKVLVGNEFNGAYMFLRQLNEPTETVPGPAWMTTMSDHNDKYAQPDGKYLGMPGTPTGVGYDGPALKGAKNVILPGLDHRETAFAPAAFGAVWEFITGAAPATTGITVESGLVLNGKVNDMPGGVPTNLPVAGAVVEIWETDPATGVRRQMVHRKETGADGYWGPFTGSTKATYEFVVTTPDAPTTHIYRSPFLRSSAIVHLRAAKMSADDHKAGSVVILDRPRGYFGQGRDKVLMDGQPAPGIAEGVPSVSTATLRLADAPPRAVTTSFNAEQIAVQTWPAKDNHVSVAELHY</sequence>
<protein>
    <submittedName>
        <fullName evidence="3">Alpha/beta fold hydrolase</fullName>
    </submittedName>
</protein>
<dbReference type="Proteomes" id="UP001595711">
    <property type="component" value="Unassembled WGS sequence"/>
</dbReference>
<feature type="signal peptide" evidence="1">
    <location>
        <begin position="1"/>
        <end position="36"/>
    </location>
</feature>
<evidence type="ECO:0000259" key="2">
    <source>
        <dbReference type="Pfam" id="PF18067"/>
    </source>
</evidence>
<reference evidence="4" key="1">
    <citation type="journal article" date="2019" name="Int. J. Syst. Evol. Microbiol.">
        <title>The Global Catalogue of Microorganisms (GCM) 10K type strain sequencing project: providing services to taxonomists for standard genome sequencing and annotation.</title>
        <authorList>
            <consortium name="The Broad Institute Genomics Platform"/>
            <consortium name="The Broad Institute Genome Sequencing Center for Infectious Disease"/>
            <person name="Wu L."/>
            <person name="Ma J."/>
        </authorList>
    </citation>
    <scope>NUCLEOTIDE SEQUENCE [LARGE SCALE GENOMIC DNA]</scope>
    <source>
        <strain evidence="4">KCTC 42182</strain>
    </source>
</reference>
<dbReference type="Pfam" id="PF01674">
    <property type="entry name" value="Lipase_2"/>
    <property type="match status" value="1"/>
</dbReference>
<evidence type="ECO:0000256" key="1">
    <source>
        <dbReference type="SAM" id="SignalP"/>
    </source>
</evidence>
<evidence type="ECO:0000313" key="3">
    <source>
        <dbReference type="EMBL" id="MFC3674618.1"/>
    </source>
</evidence>
<keyword evidence="1" id="KW-0732">Signal</keyword>
<dbReference type="InterPro" id="IPR002918">
    <property type="entry name" value="Lipase_EstA/Esterase_EstB"/>
</dbReference>
<dbReference type="RefSeq" id="WP_379721909.1">
    <property type="nucleotide sequence ID" value="NZ_JBHRYJ010000001.1"/>
</dbReference>
<accession>A0ABV7VC19</accession>
<evidence type="ECO:0000313" key="4">
    <source>
        <dbReference type="Proteomes" id="UP001595711"/>
    </source>
</evidence>
<name>A0ABV7VC19_9PROT</name>
<dbReference type="Pfam" id="PF18067">
    <property type="entry name" value="Lipase_C"/>
    <property type="match status" value="1"/>
</dbReference>
<dbReference type="PROSITE" id="PS51318">
    <property type="entry name" value="TAT"/>
    <property type="match status" value="1"/>
</dbReference>
<dbReference type="InterPro" id="IPR029058">
    <property type="entry name" value="AB_hydrolase_fold"/>
</dbReference>